<evidence type="ECO:0000313" key="2">
    <source>
        <dbReference type="Proteomes" id="UP000322873"/>
    </source>
</evidence>
<dbReference type="Proteomes" id="UP000322873">
    <property type="component" value="Unassembled WGS sequence"/>
</dbReference>
<organism evidence="1 2">
    <name type="scientific">Monilinia fructicola</name>
    <name type="common">Brown rot fungus</name>
    <name type="synonym">Ciboria fructicola</name>
    <dbReference type="NCBI Taxonomy" id="38448"/>
    <lineage>
        <taxon>Eukaryota</taxon>
        <taxon>Fungi</taxon>
        <taxon>Dikarya</taxon>
        <taxon>Ascomycota</taxon>
        <taxon>Pezizomycotina</taxon>
        <taxon>Leotiomycetes</taxon>
        <taxon>Helotiales</taxon>
        <taxon>Sclerotiniaceae</taxon>
        <taxon>Monilinia</taxon>
    </lineage>
</organism>
<name>A0A5M9JKD9_MONFR</name>
<gene>
    <name evidence="1" type="ORF">EYC84_007832</name>
</gene>
<keyword evidence="2" id="KW-1185">Reference proteome</keyword>
<reference evidence="1 2" key="1">
    <citation type="submission" date="2019-06" db="EMBL/GenBank/DDBJ databases">
        <title>Genome Sequence of the Brown Rot Fungal Pathogen Monilinia fructicola.</title>
        <authorList>
            <person name="De Miccolis Angelini R.M."/>
            <person name="Landi L."/>
            <person name="Abate D."/>
            <person name="Pollastro S."/>
            <person name="Romanazzi G."/>
            <person name="Faretra F."/>
        </authorList>
    </citation>
    <scope>NUCLEOTIDE SEQUENCE [LARGE SCALE GENOMIC DNA]</scope>
    <source>
        <strain evidence="1 2">Mfrc123</strain>
    </source>
</reference>
<comment type="caution">
    <text evidence="1">The sequence shown here is derived from an EMBL/GenBank/DDBJ whole genome shotgun (WGS) entry which is preliminary data.</text>
</comment>
<evidence type="ECO:0000313" key="1">
    <source>
        <dbReference type="EMBL" id="KAA8568853.1"/>
    </source>
</evidence>
<proteinExistence type="predicted"/>
<sequence>MYADQLNIYTVNGKKKGRYPEETAQNATLSCLMKRVYKIHRHHYPFLSCTCMHCNFPSHPKLLDSRPKV</sequence>
<dbReference type="EMBL" id="VICG01000009">
    <property type="protein sequence ID" value="KAA8568853.1"/>
    <property type="molecule type" value="Genomic_DNA"/>
</dbReference>
<accession>A0A5M9JKD9</accession>
<protein>
    <submittedName>
        <fullName evidence="1">Uncharacterized protein</fullName>
    </submittedName>
</protein>
<dbReference type="AlphaFoldDB" id="A0A5M9JKD9"/>